<dbReference type="EMBL" id="ANNX02000012">
    <property type="protein sequence ID" value="KYC44006.1"/>
    <property type="molecule type" value="Genomic_DNA"/>
</dbReference>
<comment type="caution">
    <text evidence="3">The sequence shown here is derived from an EMBL/GenBank/DDBJ whole genome shotgun (WGS) entry which is preliminary data.</text>
</comment>
<dbReference type="Pfam" id="PF01966">
    <property type="entry name" value="HD"/>
    <property type="match status" value="1"/>
</dbReference>
<dbReference type="SUPFAM" id="SSF109604">
    <property type="entry name" value="HD-domain/PDEase-like"/>
    <property type="match status" value="1"/>
</dbReference>
<dbReference type="OrthoDB" id="9805698at2"/>
<dbReference type="Gene3D" id="1.10.3090.10">
    <property type="entry name" value="cca-adding enzyme, domain 2"/>
    <property type="match status" value="1"/>
</dbReference>
<dbReference type="InterPro" id="IPR006674">
    <property type="entry name" value="HD_domain"/>
</dbReference>
<dbReference type="CDD" id="cd00077">
    <property type="entry name" value="HDc"/>
    <property type="match status" value="1"/>
</dbReference>
<evidence type="ECO:0000256" key="1">
    <source>
        <dbReference type="ARBA" id="ARBA00022741"/>
    </source>
</evidence>
<dbReference type="GO" id="GO:0000166">
    <property type="term" value="F:nucleotide binding"/>
    <property type="evidence" value="ECO:0007669"/>
    <property type="project" value="UniProtKB-KW"/>
</dbReference>
<name>A0A139XH37_9CYAN</name>
<dbReference type="PANTHER" id="PTHR47545:SF1">
    <property type="entry name" value="MULTIFUNCTIONAL CCA PROTEIN"/>
    <property type="match status" value="1"/>
</dbReference>
<dbReference type="Pfam" id="PF13671">
    <property type="entry name" value="AAA_33"/>
    <property type="match status" value="1"/>
</dbReference>
<dbReference type="SUPFAM" id="SSF52540">
    <property type="entry name" value="P-loop containing nucleoside triphosphate hydrolases"/>
    <property type="match status" value="1"/>
</dbReference>
<dbReference type="PANTHER" id="PTHR47545">
    <property type="entry name" value="MULTIFUNCTIONAL CCA PROTEIN"/>
    <property type="match status" value="1"/>
</dbReference>
<reference evidence="3 4" key="1">
    <citation type="journal article" date="2013" name="Genome Biol. Evol.">
        <title>Genomes of Stigonematalean cyanobacteria (subsection V) and the evolution of oxygenic photosynthesis from prokaryotes to plastids.</title>
        <authorList>
            <person name="Dagan T."/>
            <person name="Roettger M."/>
            <person name="Stucken K."/>
            <person name="Landan G."/>
            <person name="Koch R."/>
            <person name="Major P."/>
            <person name="Gould S.B."/>
            <person name="Goremykin V.V."/>
            <person name="Rippka R."/>
            <person name="Tandeau de Marsac N."/>
            <person name="Gugger M."/>
            <person name="Lockhart P.J."/>
            <person name="Allen J.F."/>
            <person name="Brune I."/>
            <person name="Maus I."/>
            <person name="Puhler A."/>
            <person name="Martin W.F."/>
        </authorList>
    </citation>
    <scope>NUCLEOTIDE SEQUENCE [LARGE SCALE GENOMIC DNA]</scope>
    <source>
        <strain evidence="3 4">PCC 7110</strain>
    </source>
</reference>
<dbReference type="InterPro" id="IPR027417">
    <property type="entry name" value="P-loop_NTPase"/>
</dbReference>
<proteinExistence type="predicted"/>
<dbReference type="STRING" id="128403.WA1_02355"/>
<feature type="domain" description="HD" evidence="2">
    <location>
        <begin position="78"/>
        <end position="140"/>
    </location>
</feature>
<organism evidence="3 4">
    <name type="scientific">Scytonema hofmannii PCC 7110</name>
    <dbReference type="NCBI Taxonomy" id="128403"/>
    <lineage>
        <taxon>Bacteria</taxon>
        <taxon>Bacillati</taxon>
        <taxon>Cyanobacteriota</taxon>
        <taxon>Cyanophyceae</taxon>
        <taxon>Nostocales</taxon>
        <taxon>Scytonemataceae</taxon>
        <taxon>Scytonema</taxon>
    </lineage>
</organism>
<sequence length="388" mass="44550">MNTSVSSISWSFPHCPEETNWSINWSALESEFDWLSALADCPQDPRYHAEGNVLIHTRLVCKALVDLPQWRSRSGCFAASLPPKERSVLFAAALLHDVAKPAATQIEEDGAISSKGHVLQGAKMAQEILWNLNVPLREREAIVALVKFGSLPLWFWDKPNPELSVIKVSQIIRCDMLAMLAEADVRGRYCNDQVQLFERIEFFREFCQENMCLEHPRLFSSAHSRFVYFQKENSYPDYDAYDDTRFQVVLMSGLPGSGKDTWIQENLVDSQVISLDELRKTMGVDPEDDQGVVANQAKAIAKEYLRSGQSFVWNATNLSRQLRGMLIRLFSSYQARVRIVYLEAPWDELLHRNRVRNAVVPEKVLYRMRNRLEVPNIIEAQQVDWVNL</sequence>
<dbReference type="RefSeq" id="WP_017741297.1">
    <property type="nucleotide sequence ID" value="NZ_KQ976354.1"/>
</dbReference>
<keyword evidence="4" id="KW-1185">Reference proteome</keyword>
<protein>
    <submittedName>
        <fullName evidence="3">Poly(A) polymerase</fullName>
    </submittedName>
</protein>
<dbReference type="Proteomes" id="UP000076925">
    <property type="component" value="Unassembled WGS sequence"/>
</dbReference>
<dbReference type="InterPro" id="IPR050124">
    <property type="entry name" value="tRNA_CCA-adding_enzyme"/>
</dbReference>
<gene>
    <name evidence="3" type="ORF">WA1_02355</name>
</gene>
<accession>A0A139XH37</accession>
<evidence type="ECO:0000313" key="4">
    <source>
        <dbReference type="Proteomes" id="UP000076925"/>
    </source>
</evidence>
<evidence type="ECO:0000313" key="3">
    <source>
        <dbReference type="EMBL" id="KYC44006.1"/>
    </source>
</evidence>
<dbReference type="Gene3D" id="3.40.50.300">
    <property type="entry name" value="P-loop containing nucleotide triphosphate hydrolases"/>
    <property type="match status" value="1"/>
</dbReference>
<dbReference type="InterPro" id="IPR003607">
    <property type="entry name" value="HD/PDEase_dom"/>
</dbReference>
<evidence type="ECO:0000259" key="2">
    <source>
        <dbReference type="Pfam" id="PF01966"/>
    </source>
</evidence>
<dbReference type="AlphaFoldDB" id="A0A139XH37"/>
<keyword evidence="1" id="KW-0547">Nucleotide-binding</keyword>